<evidence type="ECO:0000256" key="3">
    <source>
        <dbReference type="ARBA" id="ARBA00022857"/>
    </source>
</evidence>
<keyword evidence="2" id="KW-0732">Signal</keyword>
<proteinExistence type="inferred from homology"/>
<evidence type="ECO:0000256" key="1">
    <source>
        <dbReference type="ARBA" id="ARBA00006484"/>
    </source>
</evidence>
<dbReference type="Proteomes" id="UP001177744">
    <property type="component" value="Unassembled WGS sequence"/>
</dbReference>
<dbReference type="GO" id="GO:0006874">
    <property type="term" value="P:intracellular calcium ion homeostasis"/>
    <property type="evidence" value="ECO:0007669"/>
    <property type="project" value="TreeGrafter"/>
</dbReference>
<dbReference type="Gene3D" id="3.40.50.720">
    <property type="entry name" value="NAD(P)-binding Rossmann-like Domain"/>
    <property type="match status" value="1"/>
</dbReference>
<evidence type="ECO:0000256" key="4">
    <source>
        <dbReference type="ARBA" id="ARBA00023002"/>
    </source>
</evidence>
<protein>
    <recommendedName>
        <fullName evidence="6">Dehydrogenase/reductase SDR family member 7C</fullName>
    </recommendedName>
    <alternativeName>
        <fullName evidence="7">Short-chain dehydrogenase/reductase family 32C member 2</fullName>
    </alternativeName>
</protein>
<dbReference type="PRINTS" id="PR00080">
    <property type="entry name" value="SDRFAMILY"/>
</dbReference>
<dbReference type="GO" id="GO:0016616">
    <property type="term" value="F:oxidoreductase activity, acting on the CH-OH group of donors, NAD or NADP as acceptor"/>
    <property type="evidence" value="ECO:0007669"/>
    <property type="project" value="TreeGrafter"/>
</dbReference>
<organism evidence="9 10">
    <name type="scientific">Cnephaeus nilssonii</name>
    <name type="common">Northern bat</name>
    <name type="synonym">Eptesicus nilssonii</name>
    <dbReference type="NCBI Taxonomy" id="3371016"/>
    <lineage>
        <taxon>Eukaryota</taxon>
        <taxon>Metazoa</taxon>
        <taxon>Chordata</taxon>
        <taxon>Craniata</taxon>
        <taxon>Vertebrata</taxon>
        <taxon>Euteleostomi</taxon>
        <taxon>Mammalia</taxon>
        <taxon>Eutheria</taxon>
        <taxon>Laurasiatheria</taxon>
        <taxon>Chiroptera</taxon>
        <taxon>Yangochiroptera</taxon>
        <taxon>Vespertilionidae</taxon>
        <taxon>Cnephaeus</taxon>
    </lineage>
</organism>
<dbReference type="InterPro" id="IPR002347">
    <property type="entry name" value="SDR_fam"/>
</dbReference>
<dbReference type="AlphaFoldDB" id="A0AA40HIB0"/>
<dbReference type="PRINTS" id="PR00081">
    <property type="entry name" value="GDHRDH"/>
</dbReference>
<dbReference type="SUPFAM" id="SSF51735">
    <property type="entry name" value="NAD(P)-binding Rossmann-fold domains"/>
    <property type="match status" value="1"/>
</dbReference>
<evidence type="ECO:0000256" key="8">
    <source>
        <dbReference type="RuleBase" id="RU000363"/>
    </source>
</evidence>
<keyword evidence="10" id="KW-1185">Reference proteome</keyword>
<sequence length="343" mass="37558">MGVTAVLALPLLLLGISGLLFIYQEVSRLWSKSAVQNKVVVITDAISGLGKECARVFHTGGARLVLCGKNWERLENLYDALISVADPSKTFTPKLVFLDLADISCVQDVAKEVLGCYGCVDILIHNASLKVKGPADKISLELDRRIMDANYFGPITLTKVLLPNMISRRTGQIVLVNNIQGKLGVPFRTAYAASKHAVLGFFDCLRAEVEEYDVVVSTVSPTFIRSYNVHPAQGSWEASICKCSAHAALSWGAEGPDQLAPAEARTRALCWGSFSLFQEADLWGAPVDVAEEVMRTVRRKKQEVFMANPIPKAAVYVRTFFPEFFFAVVACGVKERLSVPEEG</sequence>
<evidence type="ECO:0000256" key="2">
    <source>
        <dbReference type="ARBA" id="ARBA00022729"/>
    </source>
</evidence>
<evidence type="ECO:0000256" key="7">
    <source>
        <dbReference type="ARBA" id="ARBA00043011"/>
    </source>
</evidence>
<dbReference type="InterPro" id="IPR020904">
    <property type="entry name" value="Sc_DH/Rdtase_CS"/>
</dbReference>
<keyword evidence="3" id="KW-0521">NADP</keyword>
<evidence type="ECO:0000313" key="10">
    <source>
        <dbReference type="Proteomes" id="UP001177744"/>
    </source>
</evidence>
<reference evidence="9" key="1">
    <citation type="submission" date="2023-06" db="EMBL/GenBank/DDBJ databases">
        <title>Reference genome for the Northern bat (Eptesicus nilssonii), a most northern bat species.</title>
        <authorList>
            <person name="Laine V.N."/>
            <person name="Pulliainen A.T."/>
            <person name="Lilley T.M."/>
        </authorList>
    </citation>
    <scope>NUCLEOTIDE SEQUENCE</scope>
    <source>
        <strain evidence="9">BLF_Eptnil</strain>
        <tissue evidence="9">Kidney</tissue>
    </source>
</reference>
<evidence type="ECO:0000313" key="9">
    <source>
        <dbReference type="EMBL" id="KAK1331673.1"/>
    </source>
</evidence>
<comment type="similarity">
    <text evidence="1 8">Belongs to the short-chain dehydrogenases/reductases (SDR) family.</text>
</comment>
<dbReference type="Pfam" id="PF00106">
    <property type="entry name" value="adh_short"/>
    <property type="match status" value="1"/>
</dbReference>
<accession>A0AA40HIB0</accession>
<name>A0AA40HIB0_CNENI</name>
<dbReference type="PANTHER" id="PTHR44668:SF2">
    <property type="entry name" value="DEHYDROGENASE_REDUCTASE SDR FAMILY MEMBER 7C"/>
    <property type="match status" value="1"/>
</dbReference>
<dbReference type="InterPro" id="IPR036291">
    <property type="entry name" value="NAD(P)-bd_dom_sf"/>
</dbReference>
<comment type="caution">
    <text evidence="9">The sequence shown here is derived from an EMBL/GenBank/DDBJ whole genome shotgun (WGS) entry which is preliminary data.</text>
</comment>
<dbReference type="PANTHER" id="PTHR44668">
    <property type="match status" value="1"/>
</dbReference>
<dbReference type="InterPro" id="IPR052148">
    <property type="entry name" value="SDR_family_member_7C"/>
</dbReference>
<dbReference type="PROSITE" id="PS00061">
    <property type="entry name" value="ADH_SHORT"/>
    <property type="match status" value="1"/>
</dbReference>
<gene>
    <name evidence="9" type="ORF">QTO34_009646</name>
</gene>
<evidence type="ECO:0000256" key="6">
    <source>
        <dbReference type="ARBA" id="ARBA00040420"/>
    </source>
</evidence>
<dbReference type="CDD" id="cd05332">
    <property type="entry name" value="11beta-HSD1_like_SDR_c"/>
    <property type="match status" value="1"/>
</dbReference>
<evidence type="ECO:0000256" key="5">
    <source>
        <dbReference type="ARBA" id="ARBA00023027"/>
    </source>
</evidence>
<dbReference type="EMBL" id="JAULJE010000020">
    <property type="protein sequence ID" value="KAK1331673.1"/>
    <property type="molecule type" value="Genomic_DNA"/>
</dbReference>
<keyword evidence="5" id="KW-0520">NAD</keyword>
<keyword evidence="4" id="KW-0560">Oxidoreductase</keyword>